<keyword evidence="1" id="KW-0472">Membrane</keyword>
<sequence length="206" mass="21811">MDPLSTASNGCALAVSSVAEEIVAFASPVISGSVELFLALFFLLAFLRLPAPLATAATVLQSSADVAFPLVSLPLVPVSVGRPSGPITSIREGAGAACNLTVFCVSRDRSGRELTRAVPMDDCSQEGVQFRWHRRTCTSCTTPSTATGIASLSSAILMNLRRKSTQAFGGGGCGMMVHLGKYGAREEFFPQRASLGTEIERRLRRQ</sequence>
<reference evidence="2" key="1">
    <citation type="submission" date="2022-08" db="UniProtKB">
        <authorList>
            <consortium name="EnsemblMetazoa"/>
        </authorList>
    </citation>
    <scope>IDENTIFICATION</scope>
</reference>
<evidence type="ECO:0000256" key="1">
    <source>
        <dbReference type="SAM" id="Phobius"/>
    </source>
</evidence>
<accession>A0A8W7P2Z9</accession>
<name>A0A8W7P2Z9_ANOCL</name>
<keyword evidence="1" id="KW-0812">Transmembrane</keyword>
<keyword evidence="1" id="KW-1133">Transmembrane helix</keyword>
<dbReference type="Proteomes" id="UP000075882">
    <property type="component" value="Unassembled WGS sequence"/>
</dbReference>
<protein>
    <submittedName>
        <fullName evidence="2">Uncharacterized protein</fullName>
    </submittedName>
</protein>
<proteinExistence type="predicted"/>
<evidence type="ECO:0000313" key="2">
    <source>
        <dbReference type="EnsemblMetazoa" id="ACOM024111-PA.1"/>
    </source>
</evidence>
<dbReference type="AlphaFoldDB" id="A0A8W7P2Z9"/>
<dbReference type="EnsemblMetazoa" id="ACOM024111-RA">
    <property type="protein sequence ID" value="ACOM024111-PA.1"/>
    <property type="gene ID" value="ACOM024111"/>
</dbReference>
<organism evidence="2">
    <name type="scientific">Anopheles coluzzii</name>
    <name type="common">African malaria mosquito</name>
    <dbReference type="NCBI Taxonomy" id="1518534"/>
    <lineage>
        <taxon>Eukaryota</taxon>
        <taxon>Metazoa</taxon>
        <taxon>Ecdysozoa</taxon>
        <taxon>Arthropoda</taxon>
        <taxon>Hexapoda</taxon>
        <taxon>Insecta</taxon>
        <taxon>Pterygota</taxon>
        <taxon>Neoptera</taxon>
        <taxon>Endopterygota</taxon>
        <taxon>Diptera</taxon>
        <taxon>Nematocera</taxon>
        <taxon>Culicoidea</taxon>
        <taxon>Culicidae</taxon>
        <taxon>Anophelinae</taxon>
        <taxon>Anopheles</taxon>
    </lineage>
</organism>
<feature type="transmembrane region" description="Helical" evidence="1">
    <location>
        <begin position="29"/>
        <end position="47"/>
    </location>
</feature>